<dbReference type="Gene3D" id="4.10.400.10">
    <property type="entry name" value="Low-density Lipoprotein Receptor"/>
    <property type="match status" value="1"/>
</dbReference>
<evidence type="ECO:0000313" key="7">
    <source>
        <dbReference type="Proteomes" id="UP000076420"/>
    </source>
</evidence>
<dbReference type="Proteomes" id="UP000076420">
    <property type="component" value="Unassembled WGS sequence"/>
</dbReference>
<dbReference type="Gene3D" id="2.70.130.10">
    <property type="entry name" value="Mannose-6-phosphate receptor binding domain"/>
    <property type="match status" value="1"/>
</dbReference>
<dbReference type="CDD" id="cd00112">
    <property type="entry name" value="LDLa"/>
    <property type="match status" value="1"/>
</dbReference>
<evidence type="ECO:0000256" key="2">
    <source>
        <dbReference type="ARBA" id="ARBA00022729"/>
    </source>
</evidence>
<keyword evidence="3" id="KW-0256">Endoplasmic reticulum</keyword>
<proteinExistence type="predicted"/>
<dbReference type="PANTHER" id="PTHR12630">
    <property type="entry name" value="N-LINKED OLIGOSACCHARIDE PROCESSING"/>
    <property type="match status" value="1"/>
</dbReference>
<dbReference type="Pfam" id="PF13015">
    <property type="entry name" value="PRKCSH_1"/>
    <property type="match status" value="1"/>
</dbReference>
<dbReference type="AlphaFoldDB" id="A0A2C9LQR1"/>
<evidence type="ECO:0000313" key="6">
    <source>
        <dbReference type="EnsemblMetazoa" id="BGLB033717-PA"/>
    </source>
</evidence>
<dbReference type="InterPro" id="IPR009011">
    <property type="entry name" value="Man6P_isomerase_rcpt-bd_dom_sf"/>
</dbReference>
<name>A0A2C9LQR1_BIOGL</name>
<evidence type="ECO:0000256" key="1">
    <source>
        <dbReference type="ARBA" id="ARBA00022387"/>
    </source>
</evidence>
<dbReference type="InterPro" id="IPR002172">
    <property type="entry name" value="LDrepeatLR_classA_rpt"/>
</dbReference>
<evidence type="ECO:0000259" key="5">
    <source>
        <dbReference type="PROSITE" id="PS51914"/>
    </source>
</evidence>
<dbReference type="InterPro" id="IPR036055">
    <property type="entry name" value="LDL_receptor-like_sf"/>
</dbReference>
<dbReference type="PANTHER" id="PTHR12630:SF1">
    <property type="entry name" value="GLUCOSIDASE 2 SUBUNIT BETA"/>
    <property type="match status" value="1"/>
</dbReference>
<dbReference type="Pfam" id="PF12999">
    <property type="entry name" value="PRKCSH-like"/>
    <property type="match status" value="1"/>
</dbReference>
<keyword evidence="4" id="KW-1015">Disulfide bond</keyword>
<reference evidence="6" key="1">
    <citation type="submission" date="2020-05" db="UniProtKB">
        <authorList>
            <consortium name="EnsemblMetazoa"/>
        </authorList>
    </citation>
    <scope>IDENTIFICATION</scope>
    <source>
        <strain evidence="6">BB02</strain>
    </source>
</reference>
<dbReference type="KEGG" id="bgt:106061086"/>
<accession>A0A2C9LQR1</accession>
<dbReference type="InterPro" id="IPR039794">
    <property type="entry name" value="Gtb1-like"/>
</dbReference>
<sequence length="432" mass="48745">MKALFRRKYRTLGLLAIVAILFYLLQCFTVSKLGHLSSKRSQSWSDSDILNGLNLEEDIETMEQEAEDHYLYFYKGRNRVIDGDSKFYIATYPNSPELAVNTKKITDKKMIHQSISTTKTAQKSGLKEIIPPKKEILNKPNIIENDRSEILKYGRLLPLNISILGVHKSERHFYKRDENNMVGCLTMPEIRILISQINDDFCDCPDSSDEPGTSACPNGKFYCTRQLPGSSAQYITSSKVNDGICDCCDGSDEWNGAVVPDFMRIKEGEPLGAVYHAPCFDKCEEILSIRQSETAIRAQGKKIQKKYLELAQTELTEDERKAYGPGGIFYPLSKQCYKIKADVYEYEVCPFVKVSQESFPHPAVILGRSPSLGSENGEHLLIMEQGDSNLCPFGRGRKSKIYLLCGLEDKVIRVSESELCEYTFSMSTPAAC</sequence>
<dbReference type="EnsemblMetazoa" id="BGLB033717-RA">
    <property type="protein sequence ID" value="BGLB033717-PA"/>
    <property type="gene ID" value="BGLB033717"/>
</dbReference>
<dbReference type="GO" id="GO:0006491">
    <property type="term" value="P:N-glycan processing"/>
    <property type="evidence" value="ECO:0007669"/>
    <property type="project" value="TreeGrafter"/>
</dbReference>
<dbReference type="OrthoDB" id="28322at2759"/>
<dbReference type="SUPFAM" id="SSF50911">
    <property type="entry name" value="Mannose 6-phosphate receptor domain"/>
    <property type="match status" value="1"/>
</dbReference>
<dbReference type="PROSITE" id="PS51914">
    <property type="entry name" value="MRH"/>
    <property type="match status" value="1"/>
</dbReference>
<dbReference type="InterPro" id="IPR044865">
    <property type="entry name" value="MRH_dom"/>
</dbReference>
<organism evidence="6 7">
    <name type="scientific">Biomphalaria glabrata</name>
    <name type="common">Bloodfluke planorb</name>
    <name type="synonym">Freshwater snail</name>
    <dbReference type="NCBI Taxonomy" id="6526"/>
    <lineage>
        <taxon>Eukaryota</taxon>
        <taxon>Metazoa</taxon>
        <taxon>Spiralia</taxon>
        <taxon>Lophotrochozoa</taxon>
        <taxon>Mollusca</taxon>
        <taxon>Gastropoda</taxon>
        <taxon>Heterobranchia</taxon>
        <taxon>Euthyneura</taxon>
        <taxon>Panpulmonata</taxon>
        <taxon>Hygrophila</taxon>
        <taxon>Lymnaeoidea</taxon>
        <taxon>Planorbidae</taxon>
        <taxon>Biomphalaria</taxon>
    </lineage>
</organism>
<dbReference type="SUPFAM" id="SSF57424">
    <property type="entry name" value="LDL receptor-like module"/>
    <property type="match status" value="1"/>
</dbReference>
<keyword evidence="2" id="KW-0732">Signal</keyword>
<dbReference type="InterPro" id="IPR036607">
    <property type="entry name" value="PRKCSH"/>
</dbReference>
<evidence type="ECO:0000256" key="3">
    <source>
        <dbReference type="ARBA" id="ARBA00022824"/>
    </source>
</evidence>
<dbReference type="InterPro" id="IPR028146">
    <property type="entry name" value="PRKCSH_N"/>
</dbReference>
<gene>
    <name evidence="6" type="primary">106061086</name>
</gene>
<dbReference type="STRING" id="6526.A0A2C9LQR1"/>
<evidence type="ECO:0000256" key="4">
    <source>
        <dbReference type="ARBA" id="ARBA00023157"/>
    </source>
</evidence>
<dbReference type="VEuPathDB" id="VectorBase:BGLAX_049345"/>
<dbReference type="VEuPathDB" id="VectorBase:BGLB033717"/>
<dbReference type="GO" id="GO:0017177">
    <property type="term" value="C:glucosidase II complex"/>
    <property type="evidence" value="ECO:0007669"/>
    <property type="project" value="TreeGrafter"/>
</dbReference>
<protein>
    <recommendedName>
        <fullName evidence="1">Glucosidase 2 subunit beta</fullName>
    </recommendedName>
</protein>
<feature type="domain" description="MRH" evidence="5">
    <location>
        <begin position="334"/>
        <end position="432"/>
    </location>
</feature>